<sequence length="178" mass="19050">MSALVIYESMFGNTRRIAEAIGEGLSEFTEVRVEPAASASHQTVDLVVVGAPTHAHSLPRAASRADAAKWAADPEKHLALEPGAAEAGVREWVDAVEDAPGAWAAYGTRVDIPRIFSGDAAAGIERRLRRQWPRPAVEAECFLVTTDNTLVEGELERAREWGGNLGRTVFAMQASASG</sequence>
<dbReference type="RefSeq" id="WP_148734381.1">
    <property type="nucleotide sequence ID" value="NZ_VSSB01000002.1"/>
</dbReference>
<evidence type="ECO:0000313" key="3">
    <source>
        <dbReference type="Proteomes" id="UP000325243"/>
    </source>
</evidence>
<comment type="caution">
    <text evidence="2">The sequence shown here is derived from an EMBL/GenBank/DDBJ whole genome shotgun (WGS) entry which is preliminary data.</text>
</comment>
<gene>
    <name evidence="2" type="ORF">FYC51_13730</name>
</gene>
<name>A0A5S4UX84_9MICO</name>
<dbReference type="SUPFAM" id="SSF52218">
    <property type="entry name" value="Flavoproteins"/>
    <property type="match status" value="1"/>
</dbReference>
<protein>
    <recommendedName>
        <fullName evidence="1">Flavodoxin-like domain-containing protein</fullName>
    </recommendedName>
</protein>
<dbReference type="GO" id="GO:0009055">
    <property type="term" value="F:electron transfer activity"/>
    <property type="evidence" value="ECO:0007669"/>
    <property type="project" value="InterPro"/>
</dbReference>
<dbReference type="InterPro" id="IPR029039">
    <property type="entry name" value="Flavoprotein-like_sf"/>
</dbReference>
<dbReference type="EMBL" id="VSSB01000002">
    <property type="protein sequence ID" value="TYL50279.1"/>
    <property type="molecule type" value="Genomic_DNA"/>
</dbReference>
<dbReference type="Pfam" id="PF12724">
    <property type="entry name" value="Flavodoxin_5"/>
    <property type="match status" value="1"/>
</dbReference>
<accession>A0A5S4UX84</accession>
<organism evidence="2 3">
    <name type="scientific">Agromyces mariniharenae</name>
    <dbReference type="NCBI Taxonomy" id="2604423"/>
    <lineage>
        <taxon>Bacteria</taxon>
        <taxon>Bacillati</taxon>
        <taxon>Actinomycetota</taxon>
        <taxon>Actinomycetes</taxon>
        <taxon>Micrococcales</taxon>
        <taxon>Microbacteriaceae</taxon>
        <taxon>Agromyces</taxon>
    </lineage>
</organism>
<dbReference type="Proteomes" id="UP000325243">
    <property type="component" value="Unassembled WGS sequence"/>
</dbReference>
<dbReference type="GO" id="GO:0010181">
    <property type="term" value="F:FMN binding"/>
    <property type="evidence" value="ECO:0007669"/>
    <property type="project" value="InterPro"/>
</dbReference>
<dbReference type="PROSITE" id="PS50902">
    <property type="entry name" value="FLAVODOXIN_LIKE"/>
    <property type="match status" value="1"/>
</dbReference>
<feature type="domain" description="Flavodoxin-like" evidence="1">
    <location>
        <begin position="3"/>
        <end position="166"/>
    </location>
</feature>
<dbReference type="InterPro" id="IPR001226">
    <property type="entry name" value="Flavodoxin_CS"/>
</dbReference>
<proteinExistence type="predicted"/>
<keyword evidence="3" id="KW-1185">Reference proteome</keyword>
<reference evidence="2 3" key="1">
    <citation type="submission" date="2019-08" db="EMBL/GenBank/DDBJ databases">
        <authorList>
            <person name="Hu J."/>
        </authorList>
    </citation>
    <scope>NUCLEOTIDE SEQUENCE [LARGE SCALE GENOMIC DNA]</scope>
    <source>
        <strain evidence="2 3">NEAU-184</strain>
    </source>
</reference>
<dbReference type="Gene3D" id="3.40.50.360">
    <property type="match status" value="1"/>
</dbReference>
<dbReference type="PROSITE" id="PS00201">
    <property type="entry name" value="FLAVODOXIN"/>
    <property type="match status" value="1"/>
</dbReference>
<dbReference type="AlphaFoldDB" id="A0A5S4UX84"/>
<evidence type="ECO:0000313" key="2">
    <source>
        <dbReference type="EMBL" id="TYL50279.1"/>
    </source>
</evidence>
<evidence type="ECO:0000259" key="1">
    <source>
        <dbReference type="PROSITE" id="PS50902"/>
    </source>
</evidence>
<dbReference type="InterPro" id="IPR026816">
    <property type="entry name" value="Flavodoxin_dom"/>
</dbReference>
<dbReference type="InterPro" id="IPR008254">
    <property type="entry name" value="Flavodoxin/NO_synth"/>
</dbReference>